<proteinExistence type="predicted"/>
<dbReference type="EMBL" id="JAVRJZ010000009">
    <property type="protein sequence ID" value="KAK2718218.1"/>
    <property type="molecule type" value="Genomic_DNA"/>
</dbReference>
<name>A0AA88HZM4_ARTSF</name>
<keyword evidence="3" id="KW-1185">Reference proteome</keyword>
<dbReference type="AlphaFoldDB" id="A0AA88HZM4"/>
<reference evidence="2" key="1">
    <citation type="submission" date="2023-07" db="EMBL/GenBank/DDBJ databases">
        <title>Chromosome-level genome assembly of Artemia franciscana.</title>
        <authorList>
            <person name="Jo E."/>
        </authorList>
    </citation>
    <scope>NUCLEOTIDE SEQUENCE</scope>
    <source>
        <tissue evidence="2">Whole body</tissue>
    </source>
</reference>
<dbReference type="Gene3D" id="2.60.40.10">
    <property type="entry name" value="Immunoglobulins"/>
    <property type="match status" value="2"/>
</dbReference>
<evidence type="ECO:0000313" key="2">
    <source>
        <dbReference type="EMBL" id="KAK2718218.1"/>
    </source>
</evidence>
<sequence>MKLTEQIDRNSGAFSGHVNQESFIEVDISDCSRATVPEVSATELDVVDDQTSAERRNTEQHPKRKKETYIDRKKKHAARQEYTAQKTQKVIPAKEGKQISSIDNLRIIRNGTITFKPFSPRDFRPDVHATTLRCEASNTFGKIWSRPIKIAGIIDEDHRATVEDARVYLGNDGILQCNMHQKLSELVVVSSWLIDNSINVYPSPDFGEFKIYIFSTNHSIYVDITVFGASKKL</sequence>
<protein>
    <recommendedName>
        <fullName evidence="4">Ig-like domain-containing protein</fullName>
    </recommendedName>
</protein>
<evidence type="ECO:0000256" key="1">
    <source>
        <dbReference type="SAM" id="MobiDB-lite"/>
    </source>
</evidence>
<feature type="compositionally biased region" description="Basic and acidic residues" evidence="1">
    <location>
        <begin position="52"/>
        <end position="71"/>
    </location>
</feature>
<gene>
    <name evidence="2" type="ORF">QYM36_005514</name>
</gene>
<dbReference type="InterPro" id="IPR013783">
    <property type="entry name" value="Ig-like_fold"/>
</dbReference>
<evidence type="ECO:0000313" key="3">
    <source>
        <dbReference type="Proteomes" id="UP001187531"/>
    </source>
</evidence>
<organism evidence="2 3">
    <name type="scientific">Artemia franciscana</name>
    <name type="common">Brine shrimp</name>
    <name type="synonym">Artemia sanfranciscana</name>
    <dbReference type="NCBI Taxonomy" id="6661"/>
    <lineage>
        <taxon>Eukaryota</taxon>
        <taxon>Metazoa</taxon>
        <taxon>Ecdysozoa</taxon>
        <taxon>Arthropoda</taxon>
        <taxon>Crustacea</taxon>
        <taxon>Branchiopoda</taxon>
        <taxon>Anostraca</taxon>
        <taxon>Artemiidae</taxon>
        <taxon>Artemia</taxon>
    </lineage>
</organism>
<evidence type="ECO:0008006" key="4">
    <source>
        <dbReference type="Google" id="ProtNLM"/>
    </source>
</evidence>
<comment type="caution">
    <text evidence="2">The sequence shown here is derived from an EMBL/GenBank/DDBJ whole genome shotgun (WGS) entry which is preliminary data.</text>
</comment>
<accession>A0AA88HZM4</accession>
<dbReference type="Proteomes" id="UP001187531">
    <property type="component" value="Unassembled WGS sequence"/>
</dbReference>
<feature type="region of interest" description="Disordered" evidence="1">
    <location>
        <begin position="44"/>
        <end position="86"/>
    </location>
</feature>